<feature type="transmembrane region" description="Helical" evidence="12">
    <location>
        <begin position="47"/>
        <end position="67"/>
    </location>
</feature>
<feature type="transmembrane region" description="Helical" evidence="12">
    <location>
        <begin position="120"/>
        <end position="138"/>
    </location>
</feature>
<evidence type="ECO:0000256" key="3">
    <source>
        <dbReference type="ARBA" id="ARBA00022475"/>
    </source>
</evidence>
<dbReference type="GO" id="GO:0005886">
    <property type="term" value="C:plasma membrane"/>
    <property type="evidence" value="ECO:0007669"/>
    <property type="project" value="UniProtKB-SubCell"/>
</dbReference>
<evidence type="ECO:0000256" key="6">
    <source>
        <dbReference type="ARBA" id="ARBA00022723"/>
    </source>
</evidence>
<keyword evidence="5 12" id="KW-0812">Transmembrane</keyword>
<dbReference type="PANTHER" id="PTHR38674">
    <property type="entry name" value="ALKANE 1-MONOOXYGENASE 1"/>
    <property type="match status" value="1"/>
</dbReference>
<dbReference type="GO" id="GO:0046872">
    <property type="term" value="F:metal ion binding"/>
    <property type="evidence" value="ECO:0007669"/>
    <property type="project" value="UniProtKB-KW"/>
</dbReference>
<evidence type="ECO:0000313" key="16">
    <source>
        <dbReference type="Proteomes" id="UP000186216"/>
    </source>
</evidence>
<evidence type="ECO:0000256" key="12">
    <source>
        <dbReference type="SAM" id="Phobius"/>
    </source>
</evidence>
<reference evidence="14 16" key="1">
    <citation type="submission" date="2017-01" db="EMBL/GenBank/DDBJ databases">
        <authorList>
            <person name="Varghese N."/>
            <person name="Submissions S."/>
        </authorList>
    </citation>
    <scope>NUCLEOTIDE SEQUENCE [LARGE SCALE GENOMIC DNA]</scope>
    <source>
        <strain evidence="14 16">DSM 18447</strain>
    </source>
</reference>
<keyword evidence="9" id="KW-0408">Iron</keyword>
<dbReference type="GO" id="GO:0004497">
    <property type="term" value="F:monooxygenase activity"/>
    <property type="evidence" value="ECO:0007669"/>
    <property type="project" value="UniProtKB-KW"/>
</dbReference>
<dbReference type="AlphaFoldDB" id="A0AA46A3P9"/>
<evidence type="ECO:0000313" key="17">
    <source>
        <dbReference type="Proteomes" id="UP001215549"/>
    </source>
</evidence>
<evidence type="ECO:0000256" key="1">
    <source>
        <dbReference type="ARBA" id="ARBA00004429"/>
    </source>
</evidence>
<evidence type="ECO:0000256" key="7">
    <source>
        <dbReference type="ARBA" id="ARBA00022989"/>
    </source>
</evidence>
<protein>
    <submittedName>
        <fullName evidence="14">Alkane 1-monooxygenase</fullName>
    </submittedName>
</protein>
<evidence type="ECO:0000256" key="9">
    <source>
        <dbReference type="ARBA" id="ARBA00023004"/>
    </source>
</evidence>
<gene>
    <name evidence="15" type="ORF">JHX88_20655</name>
    <name evidence="14" type="ORF">SAMN05421772_1014</name>
</gene>
<evidence type="ECO:0000256" key="5">
    <source>
        <dbReference type="ARBA" id="ARBA00022692"/>
    </source>
</evidence>
<evidence type="ECO:0000256" key="4">
    <source>
        <dbReference type="ARBA" id="ARBA00022519"/>
    </source>
</evidence>
<dbReference type="Proteomes" id="UP001215549">
    <property type="component" value="Chromosome"/>
</dbReference>
<keyword evidence="17" id="KW-1185">Reference proteome</keyword>
<evidence type="ECO:0000259" key="13">
    <source>
        <dbReference type="Pfam" id="PF00487"/>
    </source>
</evidence>
<dbReference type="Pfam" id="PF00487">
    <property type="entry name" value="FA_desaturase"/>
    <property type="match status" value="1"/>
</dbReference>
<keyword evidence="3" id="KW-1003">Cell membrane</keyword>
<reference evidence="15 17" key="2">
    <citation type="submission" date="2021-01" db="EMBL/GenBank/DDBJ databases">
        <title>Biogeographic distribution of Paracoccus.</title>
        <authorList>
            <person name="Hollensteiner J."/>
            <person name="Leineberger J."/>
            <person name="Brinkhoff T."/>
            <person name="Daniel R."/>
        </authorList>
    </citation>
    <scope>NUCLEOTIDE SEQUENCE [LARGE SCALE GENOMIC DNA]</scope>
    <source>
        <strain evidence="15 17">DSM 18447</strain>
    </source>
</reference>
<feature type="transmembrane region" description="Helical" evidence="12">
    <location>
        <begin position="21"/>
        <end position="41"/>
    </location>
</feature>
<name>A0AA46A3P9_9RHOB</name>
<comment type="subcellular location">
    <subcellularLocation>
        <location evidence="1">Cell inner membrane</location>
        <topology evidence="1">Multi-pass membrane protein</topology>
    </subcellularLocation>
</comment>
<dbReference type="GO" id="GO:0006629">
    <property type="term" value="P:lipid metabolic process"/>
    <property type="evidence" value="ECO:0007669"/>
    <property type="project" value="InterPro"/>
</dbReference>
<organism evidence="14 16">
    <name type="scientific">Paracoccus saliphilus</name>
    <dbReference type="NCBI Taxonomy" id="405559"/>
    <lineage>
        <taxon>Bacteria</taxon>
        <taxon>Pseudomonadati</taxon>
        <taxon>Pseudomonadota</taxon>
        <taxon>Alphaproteobacteria</taxon>
        <taxon>Rhodobacterales</taxon>
        <taxon>Paracoccaceae</taxon>
        <taxon>Paracoccus</taxon>
    </lineage>
</organism>
<dbReference type="PANTHER" id="PTHR38674:SF1">
    <property type="entry name" value="ALKANE 1-MONOOXYGENASE 1"/>
    <property type="match status" value="1"/>
</dbReference>
<evidence type="ECO:0000313" key="14">
    <source>
        <dbReference type="EMBL" id="SIS49170.1"/>
    </source>
</evidence>
<feature type="transmembrane region" description="Helical" evidence="12">
    <location>
        <begin position="229"/>
        <end position="246"/>
    </location>
</feature>
<dbReference type="EMBL" id="CP067140">
    <property type="protein sequence ID" value="WCR03157.1"/>
    <property type="molecule type" value="Genomic_DNA"/>
</dbReference>
<comment type="similarity">
    <text evidence="2">Belongs to the fatty acid desaturase type 1 family. AlkB subfamily.</text>
</comment>
<evidence type="ECO:0000256" key="11">
    <source>
        <dbReference type="ARBA" id="ARBA00023136"/>
    </source>
</evidence>
<feature type="transmembrane region" description="Helical" evidence="12">
    <location>
        <begin position="88"/>
        <end position="108"/>
    </location>
</feature>
<dbReference type="InterPro" id="IPR033885">
    <property type="entry name" value="AlkB/XylM"/>
</dbReference>
<keyword evidence="4" id="KW-0997">Cell inner membrane</keyword>
<proteinExistence type="inferred from homology"/>
<keyword evidence="8" id="KW-0560">Oxidoreductase</keyword>
<evidence type="ECO:0000256" key="10">
    <source>
        <dbReference type="ARBA" id="ARBA00023033"/>
    </source>
</evidence>
<accession>A0AA46A3P9</accession>
<dbReference type="Proteomes" id="UP000186216">
    <property type="component" value="Unassembled WGS sequence"/>
</dbReference>
<sequence length="392" mass="45442">MWRARKSWRNIATMSSKSPNTLPAAAPFWMSVVMPPLVALAAVKGGLWWMLLPAYAWYLTTALDGVLGLNEDNPDTETGLAQLFWHRAVTIVWFPLQFATIFGVIWYVTSSGHLSGLETLGLFFGIGVLSGSVGIVYAHELLHQKTVLERWLGDLLLGSVLYSHFRTEHLLVHHSWVATPRDAVSARYNEGFFRFFWRVLRDGPKSAWRAETRFLARGGKGPFDRRNPFWRYAAIQAAMLMLALLLGGWQGLLLFMFQAFIAVWQLELTNYVEHYGLTRRYLGDGRYERILPRHSWNASHTGSNWLLINLQRHSDHHYKPDRRFPLLQTYGEDEAPQLPLGYPAMTFVAMVPPWWRRRMNPRVRAWRRQFYPDIEDWGPYNRGELPMPRNAL</sequence>
<keyword evidence="11 12" id="KW-0472">Membrane</keyword>
<evidence type="ECO:0000256" key="8">
    <source>
        <dbReference type="ARBA" id="ARBA00023002"/>
    </source>
</evidence>
<feature type="domain" description="Fatty acid desaturase" evidence="13">
    <location>
        <begin position="121"/>
        <end position="347"/>
    </location>
</feature>
<keyword evidence="7 12" id="KW-1133">Transmembrane helix</keyword>
<evidence type="ECO:0000313" key="15">
    <source>
        <dbReference type="EMBL" id="WCR03157.1"/>
    </source>
</evidence>
<dbReference type="EMBL" id="FTOU01000001">
    <property type="protein sequence ID" value="SIS49170.1"/>
    <property type="molecule type" value="Genomic_DNA"/>
</dbReference>
<keyword evidence="10" id="KW-0503">Monooxygenase</keyword>
<evidence type="ECO:0000256" key="2">
    <source>
        <dbReference type="ARBA" id="ARBA00010823"/>
    </source>
</evidence>
<dbReference type="CDD" id="cd03512">
    <property type="entry name" value="Alkane-hydroxylase"/>
    <property type="match status" value="1"/>
</dbReference>
<keyword evidence="6" id="KW-0479">Metal-binding</keyword>
<dbReference type="InterPro" id="IPR005804">
    <property type="entry name" value="FA_desaturase_dom"/>
</dbReference>